<proteinExistence type="predicted"/>
<protein>
    <submittedName>
        <fullName evidence="1">Uncharacterized protein</fullName>
    </submittedName>
</protein>
<accession>A0A2G2YMB3</accession>
<evidence type="ECO:0000313" key="1">
    <source>
        <dbReference type="EMBL" id="PHT70909.1"/>
    </source>
</evidence>
<dbReference type="EMBL" id="AYRZ02000010">
    <property type="protein sequence ID" value="PHT70909.1"/>
    <property type="molecule type" value="Genomic_DNA"/>
</dbReference>
<reference evidence="1 2" key="1">
    <citation type="journal article" date="2014" name="Nat. Genet.">
        <title>Genome sequence of the hot pepper provides insights into the evolution of pungency in Capsicum species.</title>
        <authorList>
            <person name="Kim S."/>
            <person name="Park M."/>
            <person name="Yeom S.I."/>
            <person name="Kim Y.M."/>
            <person name="Lee J.M."/>
            <person name="Lee H.A."/>
            <person name="Seo E."/>
            <person name="Choi J."/>
            <person name="Cheong K."/>
            <person name="Kim K.T."/>
            <person name="Jung K."/>
            <person name="Lee G.W."/>
            <person name="Oh S.K."/>
            <person name="Bae C."/>
            <person name="Kim S.B."/>
            <person name="Lee H.Y."/>
            <person name="Kim S.Y."/>
            <person name="Kim M.S."/>
            <person name="Kang B.C."/>
            <person name="Jo Y.D."/>
            <person name="Yang H.B."/>
            <person name="Jeong H.J."/>
            <person name="Kang W.H."/>
            <person name="Kwon J.K."/>
            <person name="Shin C."/>
            <person name="Lim J.Y."/>
            <person name="Park J.H."/>
            <person name="Huh J.H."/>
            <person name="Kim J.S."/>
            <person name="Kim B.D."/>
            <person name="Cohen O."/>
            <person name="Paran I."/>
            <person name="Suh M.C."/>
            <person name="Lee S.B."/>
            <person name="Kim Y.K."/>
            <person name="Shin Y."/>
            <person name="Noh S.J."/>
            <person name="Park J."/>
            <person name="Seo Y.S."/>
            <person name="Kwon S.Y."/>
            <person name="Kim H.A."/>
            <person name="Park J.M."/>
            <person name="Kim H.J."/>
            <person name="Choi S.B."/>
            <person name="Bosland P.W."/>
            <person name="Reeves G."/>
            <person name="Jo S.H."/>
            <person name="Lee B.W."/>
            <person name="Cho H.T."/>
            <person name="Choi H.S."/>
            <person name="Lee M.S."/>
            <person name="Yu Y."/>
            <person name="Do Choi Y."/>
            <person name="Park B.S."/>
            <person name="van Deynze A."/>
            <person name="Ashrafi H."/>
            <person name="Hill T."/>
            <person name="Kim W.T."/>
            <person name="Pai H.S."/>
            <person name="Ahn H.K."/>
            <person name="Yeam I."/>
            <person name="Giovannoni J.J."/>
            <person name="Rose J.K."/>
            <person name="Sorensen I."/>
            <person name="Lee S.J."/>
            <person name="Kim R.W."/>
            <person name="Choi I.Y."/>
            <person name="Choi B.S."/>
            <person name="Lim J.S."/>
            <person name="Lee Y.H."/>
            <person name="Choi D."/>
        </authorList>
    </citation>
    <scope>NUCLEOTIDE SEQUENCE [LARGE SCALE GENOMIC DNA]</scope>
    <source>
        <strain evidence="2">cv. CM334</strain>
    </source>
</reference>
<comment type="caution">
    <text evidence="1">The sequence shown here is derived from an EMBL/GenBank/DDBJ whole genome shotgun (WGS) entry which is preliminary data.</text>
</comment>
<dbReference type="Proteomes" id="UP000222542">
    <property type="component" value="Unassembled WGS sequence"/>
</dbReference>
<sequence length="107" mass="12432">MKSICGINNGGSLRSVTQYYKDFSQVAYVRDCYSYQHTCVNIENDEVIARALQEKLSRLSLQEMIGSKSKASWKNCGFALDENTVTSSFYWEHRRLMERLKVYDVVE</sequence>
<name>A0A2G2YMB3_CAPAN</name>
<dbReference type="AlphaFoldDB" id="A0A2G2YMB3"/>
<organism evidence="1 2">
    <name type="scientific">Capsicum annuum</name>
    <name type="common">Capsicum pepper</name>
    <dbReference type="NCBI Taxonomy" id="4072"/>
    <lineage>
        <taxon>Eukaryota</taxon>
        <taxon>Viridiplantae</taxon>
        <taxon>Streptophyta</taxon>
        <taxon>Embryophyta</taxon>
        <taxon>Tracheophyta</taxon>
        <taxon>Spermatophyta</taxon>
        <taxon>Magnoliopsida</taxon>
        <taxon>eudicotyledons</taxon>
        <taxon>Gunneridae</taxon>
        <taxon>Pentapetalae</taxon>
        <taxon>asterids</taxon>
        <taxon>lamiids</taxon>
        <taxon>Solanales</taxon>
        <taxon>Solanaceae</taxon>
        <taxon>Solanoideae</taxon>
        <taxon>Capsiceae</taxon>
        <taxon>Capsicum</taxon>
    </lineage>
</organism>
<dbReference type="STRING" id="4072.A0A2G2YMB3"/>
<evidence type="ECO:0000313" key="2">
    <source>
        <dbReference type="Proteomes" id="UP000222542"/>
    </source>
</evidence>
<keyword evidence="2" id="KW-1185">Reference proteome</keyword>
<reference evidence="1 2" key="2">
    <citation type="journal article" date="2017" name="Genome Biol.">
        <title>New reference genome sequences of hot pepper reveal the massive evolution of plant disease-resistance genes by retroduplication.</title>
        <authorList>
            <person name="Kim S."/>
            <person name="Park J."/>
            <person name="Yeom S.I."/>
            <person name="Kim Y.M."/>
            <person name="Seo E."/>
            <person name="Kim K.T."/>
            <person name="Kim M.S."/>
            <person name="Lee J.M."/>
            <person name="Cheong K."/>
            <person name="Shin H.S."/>
            <person name="Kim S.B."/>
            <person name="Han K."/>
            <person name="Lee J."/>
            <person name="Park M."/>
            <person name="Lee H.A."/>
            <person name="Lee H.Y."/>
            <person name="Lee Y."/>
            <person name="Oh S."/>
            <person name="Lee J.H."/>
            <person name="Choi E."/>
            <person name="Choi E."/>
            <person name="Lee S.E."/>
            <person name="Jeon J."/>
            <person name="Kim H."/>
            <person name="Choi G."/>
            <person name="Song H."/>
            <person name="Lee J."/>
            <person name="Lee S.C."/>
            <person name="Kwon J.K."/>
            <person name="Lee H.Y."/>
            <person name="Koo N."/>
            <person name="Hong Y."/>
            <person name="Kim R.W."/>
            <person name="Kang W.H."/>
            <person name="Huh J.H."/>
            <person name="Kang B.C."/>
            <person name="Yang T.J."/>
            <person name="Lee Y.H."/>
            <person name="Bennetzen J.L."/>
            <person name="Choi D."/>
        </authorList>
    </citation>
    <scope>NUCLEOTIDE SEQUENCE [LARGE SCALE GENOMIC DNA]</scope>
    <source>
        <strain evidence="2">cv. CM334</strain>
    </source>
</reference>
<gene>
    <name evidence="1" type="ORF">T459_26013</name>
</gene>
<dbReference type="Gramene" id="PHT70909">
    <property type="protein sequence ID" value="PHT70909"/>
    <property type="gene ID" value="T459_26013"/>
</dbReference>